<dbReference type="InterPro" id="IPR028971">
    <property type="entry name" value="NAD-GDH_cat"/>
</dbReference>
<dbReference type="RefSeq" id="WP_025300513.1">
    <property type="nucleotide sequence ID" value="NZ_CP006745.1"/>
</dbReference>
<feature type="domain" description="NAD-glutamate dehydrogenase N-terminal ACT1" evidence="4">
    <location>
        <begin position="35"/>
        <end position="178"/>
    </location>
</feature>
<dbReference type="EMBL" id="CP006745">
    <property type="protein sequence ID" value="AHC73633.1"/>
    <property type="molecule type" value="Genomic_DNA"/>
</dbReference>
<dbReference type="Pfam" id="PF21079">
    <property type="entry name" value="GDH_HM2"/>
    <property type="match status" value="1"/>
</dbReference>
<name>V9TVA8_9PROT</name>
<dbReference type="InterPro" id="IPR049059">
    <property type="entry name" value="NAD_Glu_DH_HM1"/>
</dbReference>
<evidence type="ECO:0000313" key="8">
    <source>
        <dbReference type="Proteomes" id="UP000018700"/>
    </source>
</evidence>
<protein>
    <submittedName>
        <fullName evidence="7">NAD-glutamate dehydrogenase</fullName>
    </submittedName>
</protein>
<dbReference type="GO" id="GO:0004069">
    <property type="term" value="F:L-aspartate:2-oxoglutarate aminotransferase activity"/>
    <property type="evidence" value="ECO:0007669"/>
    <property type="project" value="InterPro"/>
</dbReference>
<dbReference type="SUPFAM" id="SSF53223">
    <property type="entry name" value="Aminoacid dehydrogenase-like, N-terminal domain"/>
    <property type="match status" value="1"/>
</dbReference>
<dbReference type="STRING" id="1401328.P856_413"/>
<dbReference type="Pfam" id="PF21074">
    <property type="entry name" value="GDH_C"/>
    <property type="match status" value="1"/>
</dbReference>
<dbReference type="PATRIC" id="fig|1401328.3.peg.404"/>
<feature type="domain" description="NAD-glutamate dehydrogenase ACT3" evidence="6">
    <location>
        <begin position="556"/>
        <end position="634"/>
    </location>
</feature>
<dbReference type="Pfam" id="PF21073">
    <property type="entry name" value="GDH_HM1"/>
    <property type="match status" value="1"/>
</dbReference>
<organism evidence="7 8">
    <name type="scientific">Candidatus Endolissoclinum faulkneri L5</name>
    <dbReference type="NCBI Taxonomy" id="1401328"/>
    <lineage>
        <taxon>Bacteria</taxon>
        <taxon>Pseudomonadati</taxon>
        <taxon>Pseudomonadota</taxon>
        <taxon>Alphaproteobacteria</taxon>
        <taxon>Rhodospirillales</taxon>
        <taxon>Rhodospirillaceae</taxon>
        <taxon>Candidatus Endolissoclinum</taxon>
    </lineage>
</organism>
<dbReference type="Pfam" id="PF21077">
    <property type="entry name" value="GDH_ACT3"/>
    <property type="match status" value="1"/>
</dbReference>
<sequence>MRNRTEALKVQKIDAICAMVNDRLHGVKANMVEKFLRQFFANVAPQDLIDEEVENIFGATIAVWNYGRERKPNQARIRAYNPRFEEVGWQSSHTIIEIINDDMPFLVDSVTAALNRREITVHLIIHPIIRVIRDEHGLVRTLLDKNSNAECAIAESYMHLEVSEQTSSDALASIEEELAHVLQDVRSAVEDWQAMRRTMISVVIELEKLSPKNNRKDDREEICAFLRWVEDNHFTFLGYRQYDYIGTGNDLHMEVVNNSGLGIIRAPEVSVFDGLREIGSLPSKVKGFLLDSGLLLVMKANKVSTVHRSVPLESIGIKKIDEFGKVIGEHRFIGLFTSVAYNESPKAIPLLRQRVKNIVKRAGLRPASHDEKALINILETYPRDELFHANEEDLFEISIGILHLQERQKIALFAYPDAFERFVTAFVFVPRDQYNTQLRQNFQMILSTAFNGEITSFYTMISDSVLARLQFIIATTRGKIPEVNIDDLEQRLIDAGRSWGDKLHNVMIADMGEEASVKFRHRYITAFPTAYKESYLPHAAILDIERMEELHNEETLGINLFRPIGVDDDVLHLKLFHVNKPVSLSDVMPMLENMGVRVLSEVPFEIEGSGMKHPIWLHDFEMRLRGNNECELANIKKPFEEAFAAVWDNRTENDGFNGLVLNAGMTWREITVIRAYAKYLRQTAFTFSQDYMEETLLAYAPIALLLVKLFTARFKPMTTKHDREKIIADLTDKIHSALDSVTNLDQDRIMRRFLNLICSTVRTNFYQMTENGQPKSYISFKIDSQSIQDLPLPRPLFEIWVYSPRVEAIHLRGGKVARGGIRWSDRREDFRTEILSLMKAQQVKNAVIVPVGSKGGFVVKRLPLGCSREEIQTEGIECYKTMISGMLDITDNISSTDIITPQDVVRYDGNDPYLVVAADKGTATFSDIANEVSQKYGFWLDDAFASGGSAGYDHKKMGITARGAWESVKRHFRELGHNIQSRDFTVIGCGDMSGDVFGNAMLLSRHVRLLGAFNHLHIFVDPNPDTSKSFKEHQRMFNLARSSWSDYNTQVISNGGGIFDRTAKFIKLTPEIKTTFAITEDVVSPNELICTLLKAKIDLLWFGGIGTYIKSERESNADACDRANDQIRINAREIRAKVIGEGANLAITQRGRIEAALSGIKLNTDAIDNSAGVDCSDHEVNIKILLGAIIADGDMTLKQRDKLLEKMTNDIAELVLADNYDQTQALSVDSYKGLSLIDYQSRLIRKLERGHLKLNRQIEFLPDDEAIINRISEGKGLTRPELAVLLAYAKMELYDNLLDSDLPDDPALANDLALYFPEILRTNYSKAIVEHRLRREIIATSVTNSMINKVGATFLNVIHEQTATSSVEIARAFIIVREVFSMRKLWSAIENLDNKVPAVVQTKMLIDIQQIVERGTIWFLRNGRRPLDIASYVNDFYPGVSALKSCLIEVIGDTERDNLRTVRSQLEDNAVPQTLSHEIASLEVLSSACDVVRLASLTKLDVRTVAIIYFKVGTRFSLDWLRDKALEMVSDTYWQKQAVNALVDDFYQHQSHLARKVLDHIKIDLAGSKEKSQQMNEQPKKLMSHNNDVISTDDAISFWSTNRLHDIERTDRLLFDIRSTEHVDLAMLAVANGQMRSLLAR</sequence>
<feature type="domain" description="NAD-glutamate dehydrogenase ACT2" evidence="5">
    <location>
        <begin position="412"/>
        <end position="499"/>
    </location>
</feature>
<feature type="domain" description="NAD-specific glutamate dehydrogenase C-terminal" evidence="3">
    <location>
        <begin position="1274"/>
        <end position="1636"/>
    </location>
</feature>
<dbReference type="PANTHER" id="PTHR43403">
    <property type="entry name" value="NAD-SPECIFIC GLUTAMATE DEHYDROGENASE"/>
    <property type="match status" value="1"/>
</dbReference>
<dbReference type="GO" id="GO:0004352">
    <property type="term" value="F:glutamate dehydrogenase (NAD+) activity"/>
    <property type="evidence" value="ECO:0007669"/>
    <property type="project" value="InterPro"/>
</dbReference>
<keyword evidence="1" id="KW-0560">Oxidoreductase</keyword>
<accession>V9TVA8</accession>
<reference evidence="7 8" key="1">
    <citation type="journal article" date="2013" name="PLoS ONE">
        <title>Bacterial endosymbiosis in a chordate host: long-term co-evolution and conservation of secondary metabolism.</title>
        <authorList>
            <person name="Kwan J.C."/>
            <person name="Schmidt E.W."/>
        </authorList>
    </citation>
    <scope>NUCLEOTIDE SEQUENCE [LARGE SCALE GENOMIC DNA]</scope>
    <source>
        <strain evidence="8">faulkneri L5</strain>
    </source>
</reference>
<keyword evidence="8" id="KW-1185">Reference proteome</keyword>
<dbReference type="HOGENOM" id="CLU_003404_1_1_5"/>
<evidence type="ECO:0000313" key="7">
    <source>
        <dbReference type="EMBL" id="AHC73633.1"/>
    </source>
</evidence>
<dbReference type="InterPro" id="IPR046346">
    <property type="entry name" value="Aminoacid_DH-like_N_sf"/>
</dbReference>
<dbReference type="Gene3D" id="3.40.50.720">
    <property type="entry name" value="NAD(P)-binding Rossmann-like Domain"/>
    <property type="match status" value="1"/>
</dbReference>
<dbReference type="GO" id="GO:0006538">
    <property type="term" value="P:L-glutamate catabolic process"/>
    <property type="evidence" value="ECO:0007669"/>
    <property type="project" value="InterPro"/>
</dbReference>
<evidence type="ECO:0000259" key="4">
    <source>
        <dbReference type="Pfam" id="PF21075"/>
    </source>
</evidence>
<evidence type="ECO:0000259" key="3">
    <source>
        <dbReference type="Pfam" id="PF21074"/>
    </source>
</evidence>
<evidence type="ECO:0000259" key="5">
    <source>
        <dbReference type="Pfam" id="PF21076"/>
    </source>
</evidence>
<proteinExistence type="predicted"/>
<dbReference type="Pfam" id="PF21076">
    <property type="entry name" value="GDH_ACT2"/>
    <property type="match status" value="1"/>
</dbReference>
<dbReference type="KEGG" id="efk:P856_413"/>
<dbReference type="InterPro" id="IPR048381">
    <property type="entry name" value="GDH_C"/>
</dbReference>
<dbReference type="Pfam" id="PF21078">
    <property type="entry name" value="GDH_HM3"/>
    <property type="match status" value="1"/>
</dbReference>
<dbReference type="PIRSF" id="PIRSF036761">
    <property type="entry name" value="GDH_Mll4104"/>
    <property type="match status" value="1"/>
</dbReference>
<evidence type="ECO:0000256" key="1">
    <source>
        <dbReference type="ARBA" id="ARBA00023002"/>
    </source>
</evidence>
<dbReference type="InterPro" id="IPR024727">
    <property type="entry name" value="NAD_Glu_DH_N_ACT1"/>
</dbReference>
<dbReference type="PANTHER" id="PTHR43403:SF1">
    <property type="entry name" value="NAD-SPECIFIC GLUTAMATE DEHYDROGENASE"/>
    <property type="match status" value="1"/>
</dbReference>
<dbReference type="Pfam" id="PF05088">
    <property type="entry name" value="Bac_GDH_CD"/>
    <property type="match status" value="1"/>
</dbReference>
<evidence type="ECO:0000259" key="2">
    <source>
        <dbReference type="Pfam" id="PF05088"/>
    </source>
</evidence>
<dbReference type="InterPro" id="IPR049058">
    <property type="entry name" value="NAD_Glu_DH_HM2"/>
</dbReference>
<dbReference type="InterPro" id="IPR049062">
    <property type="entry name" value="NAD_Glu_DH_ACT2"/>
</dbReference>
<dbReference type="InterPro" id="IPR049064">
    <property type="entry name" value="NAD_Glu_DH_ACT3"/>
</dbReference>
<dbReference type="SUPFAM" id="SSF51735">
    <property type="entry name" value="NAD(P)-binding Rossmann-fold domains"/>
    <property type="match status" value="1"/>
</dbReference>
<dbReference type="eggNOG" id="COG2902">
    <property type="taxonomic scope" value="Bacteria"/>
</dbReference>
<dbReference type="Pfam" id="PF21075">
    <property type="entry name" value="GDH_ACT1"/>
    <property type="match status" value="1"/>
</dbReference>
<dbReference type="InterPro" id="IPR007780">
    <property type="entry name" value="NAD_Glu_DH_bac"/>
</dbReference>
<dbReference type="InterPro" id="IPR049056">
    <property type="entry name" value="NAD_Glu_DH_HM3"/>
</dbReference>
<dbReference type="OrthoDB" id="9758052at2"/>
<evidence type="ECO:0000259" key="6">
    <source>
        <dbReference type="Pfam" id="PF21077"/>
    </source>
</evidence>
<gene>
    <name evidence="7" type="primary">gdhA</name>
    <name evidence="7" type="ORF">P856_413</name>
</gene>
<feature type="domain" description="NAD-glutamate dehydrogenase catalytic" evidence="2">
    <location>
        <begin position="733"/>
        <end position="1228"/>
    </location>
</feature>
<dbReference type="InterPro" id="IPR036291">
    <property type="entry name" value="NAD(P)-bd_dom_sf"/>
</dbReference>
<dbReference type="Proteomes" id="UP000018700">
    <property type="component" value="Chromosome"/>
</dbReference>